<evidence type="ECO:0000313" key="4">
    <source>
        <dbReference type="EMBL" id="HIZ72667.1"/>
    </source>
</evidence>
<dbReference type="PANTHER" id="PTHR11952:SF2">
    <property type="entry name" value="LD24639P"/>
    <property type="match status" value="1"/>
</dbReference>
<keyword evidence="3" id="KW-0548">Nucleotidyltransferase</keyword>
<dbReference type="Proteomes" id="UP000824102">
    <property type="component" value="Unassembled WGS sequence"/>
</dbReference>
<dbReference type="InterPro" id="IPR002618">
    <property type="entry name" value="UDPGP_fam"/>
</dbReference>
<gene>
    <name evidence="4" type="ORF">H9964_03705</name>
</gene>
<comment type="caution">
    <text evidence="4">The sequence shown here is derived from an EMBL/GenBank/DDBJ whole genome shotgun (WGS) entry which is preliminary data.</text>
</comment>
<accession>A0A9D2JZS4</accession>
<dbReference type="SUPFAM" id="SSF53448">
    <property type="entry name" value="Nucleotide-diphospho-sugar transferases"/>
    <property type="match status" value="1"/>
</dbReference>
<reference evidence="4" key="2">
    <citation type="submission" date="2021-04" db="EMBL/GenBank/DDBJ databases">
        <authorList>
            <person name="Gilroy R."/>
        </authorList>
    </citation>
    <scope>NUCLEOTIDE SEQUENCE</scope>
    <source>
        <strain evidence="4">ChiW7-2402</strain>
    </source>
</reference>
<dbReference type="PANTHER" id="PTHR11952">
    <property type="entry name" value="UDP- GLUCOSE PYROPHOSPHORYLASE"/>
    <property type="match status" value="1"/>
</dbReference>
<organism evidence="4 5">
    <name type="scientific">Candidatus Gallimonas intestinavium</name>
    <dbReference type="NCBI Taxonomy" id="2838603"/>
    <lineage>
        <taxon>Bacteria</taxon>
        <taxon>Bacillati</taxon>
        <taxon>Bacillota</taxon>
        <taxon>Clostridia</taxon>
        <taxon>Candidatus Gallimonas</taxon>
    </lineage>
</organism>
<sequence length="407" mass="45346">MDRLKSARELLRKHGQEHLLAYYNELSEAERESLLTQIESIDWNIFSEEARCHAPEGEIAPIAGMSTEEIEARREEFFAAGKEIIRAGKVAALLLAGGQGTRLGYDGPKGTMDIGLTHPLYIFECLIRNLQEVCRACDAVVPLYIMTSDKTDERTRTFLKEHDYFGYPQEAVRFFLQDMAPATDFDGKILLEGKGRLALSPNGNGGCFSSLRRSGLWEEAAARGVEWFNVFAVDNVLQRIADPVFVGATALAGVNCGAKFVRKCDPHERVGVLCLRGGVPDVVEYYELSEEMANARDERGGLVYSFGVILNYLFRREALEEIERNVIPVHVAKKKIPCLNGAGELVKPEQENGCKYETLVVDIVRLTKSCLPYEAVREHEFAPIKNATGVDSVESARELLKHNGVTL</sequence>
<dbReference type="AlphaFoldDB" id="A0A9D2JZS4"/>
<evidence type="ECO:0000256" key="1">
    <source>
        <dbReference type="ARBA" id="ARBA00010401"/>
    </source>
</evidence>
<dbReference type="Pfam" id="PF01704">
    <property type="entry name" value="UDPGP"/>
    <property type="match status" value="1"/>
</dbReference>
<protein>
    <submittedName>
        <fullName evidence="4">UDPGP type 1 family protein</fullName>
    </submittedName>
</protein>
<dbReference type="InterPro" id="IPR029044">
    <property type="entry name" value="Nucleotide-diphossugar_trans"/>
</dbReference>
<proteinExistence type="inferred from homology"/>
<dbReference type="InterPro" id="IPR039741">
    <property type="entry name" value="UDP-sugar_pyrophosphorylase"/>
</dbReference>
<dbReference type="CDD" id="cd04193">
    <property type="entry name" value="UDPGlcNAc_PPase"/>
    <property type="match status" value="1"/>
</dbReference>
<evidence type="ECO:0000256" key="3">
    <source>
        <dbReference type="ARBA" id="ARBA00022695"/>
    </source>
</evidence>
<dbReference type="GO" id="GO:0006048">
    <property type="term" value="P:UDP-N-acetylglucosamine biosynthetic process"/>
    <property type="evidence" value="ECO:0007669"/>
    <property type="project" value="TreeGrafter"/>
</dbReference>
<comment type="similarity">
    <text evidence="1">Belongs to the UDPGP type 1 family.</text>
</comment>
<evidence type="ECO:0000313" key="5">
    <source>
        <dbReference type="Proteomes" id="UP000824102"/>
    </source>
</evidence>
<dbReference type="EMBL" id="DXBB01000059">
    <property type="protein sequence ID" value="HIZ72667.1"/>
    <property type="molecule type" value="Genomic_DNA"/>
</dbReference>
<reference evidence="4" key="1">
    <citation type="journal article" date="2021" name="PeerJ">
        <title>Extensive microbial diversity within the chicken gut microbiome revealed by metagenomics and culture.</title>
        <authorList>
            <person name="Gilroy R."/>
            <person name="Ravi A."/>
            <person name="Getino M."/>
            <person name="Pursley I."/>
            <person name="Horton D.L."/>
            <person name="Alikhan N.F."/>
            <person name="Baker D."/>
            <person name="Gharbi K."/>
            <person name="Hall N."/>
            <person name="Watson M."/>
            <person name="Adriaenssens E.M."/>
            <person name="Foster-Nyarko E."/>
            <person name="Jarju S."/>
            <person name="Secka A."/>
            <person name="Antonio M."/>
            <person name="Oren A."/>
            <person name="Chaudhuri R.R."/>
            <person name="La Ragione R."/>
            <person name="Hildebrand F."/>
            <person name="Pallen M.J."/>
        </authorList>
    </citation>
    <scope>NUCLEOTIDE SEQUENCE</scope>
    <source>
        <strain evidence="4">ChiW7-2402</strain>
    </source>
</reference>
<keyword evidence="2" id="KW-0808">Transferase</keyword>
<dbReference type="GO" id="GO:0003977">
    <property type="term" value="F:UDP-N-acetylglucosamine diphosphorylase activity"/>
    <property type="evidence" value="ECO:0007669"/>
    <property type="project" value="TreeGrafter"/>
</dbReference>
<dbReference type="Gene3D" id="3.90.550.10">
    <property type="entry name" value="Spore Coat Polysaccharide Biosynthesis Protein SpsA, Chain A"/>
    <property type="match status" value="1"/>
</dbReference>
<name>A0A9D2JZS4_9FIRM</name>
<evidence type="ECO:0000256" key="2">
    <source>
        <dbReference type="ARBA" id="ARBA00022679"/>
    </source>
</evidence>